<evidence type="ECO:0000313" key="6">
    <source>
        <dbReference type="Proteomes" id="UP001239445"/>
    </source>
</evidence>
<gene>
    <name evidence="5" type="ORF">QBC47DRAFT_11400</name>
</gene>
<keyword evidence="1" id="KW-0547">Nucleotide-binding</keyword>
<dbReference type="InterPro" id="IPR000719">
    <property type="entry name" value="Prot_kinase_dom"/>
</dbReference>
<feature type="compositionally biased region" description="Polar residues" evidence="3">
    <location>
        <begin position="83"/>
        <end position="92"/>
    </location>
</feature>
<dbReference type="SUPFAM" id="SSF56112">
    <property type="entry name" value="Protein kinase-like (PK-like)"/>
    <property type="match status" value="1"/>
</dbReference>
<dbReference type="PROSITE" id="PS50011">
    <property type="entry name" value="PROTEIN_KINASE_DOM"/>
    <property type="match status" value="1"/>
</dbReference>
<dbReference type="InterPro" id="IPR011009">
    <property type="entry name" value="Kinase-like_dom_sf"/>
</dbReference>
<feature type="compositionally biased region" description="Basic and acidic residues" evidence="3">
    <location>
        <begin position="319"/>
        <end position="332"/>
    </location>
</feature>
<dbReference type="AlphaFoldDB" id="A0AAJ0BRF2"/>
<feature type="region of interest" description="Disordered" evidence="3">
    <location>
        <begin position="55"/>
        <end position="166"/>
    </location>
</feature>
<dbReference type="FunFam" id="1.10.510.10:FF:000640">
    <property type="entry name" value="Serine/threonine-protein kinase PRR1"/>
    <property type="match status" value="1"/>
</dbReference>
<dbReference type="PROSITE" id="PS00108">
    <property type="entry name" value="PROTEIN_KINASE_ST"/>
    <property type="match status" value="1"/>
</dbReference>
<comment type="caution">
    <text evidence="5">The sequence shown here is derived from an EMBL/GenBank/DDBJ whole genome shotgun (WGS) entry which is preliminary data.</text>
</comment>
<evidence type="ECO:0000313" key="5">
    <source>
        <dbReference type="EMBL" id="KAK1760656.1"/>
    </source>
</evidence>
<evidence type="ECO:0000256" key="1">
    <source>
        <dbReference type="ARBA" id="ARBA00022741"/>
    </source>
</evidence>
<keyword evidence="2" id="KW-0067">ATP-binding</keyword>
<dbReference type="InterPro" id="IPR008271">
    <property type="entry name" value="Ser/Thr_kinase_AS"/>
</dbReference>
<reference evidence="5" key="1">
    <citation type="submission" date="2023-06" db="EMBL/GenBank/DDBJ databases">
        <title>Genome-scale phylogeny and comparative genomics of the fungal order Sordariales.</title>
        <authorList>
            <consortium name="Lawrence Berkeley National Laboratory"/>
            <person name="Hensen N."/>
            <person name="Bonometti L."/>
            <person name="Westerberg I."/>
            <person name="Brannstrom I.O."/>
            <person name="Guillou S."/>
            <person name="Cros-Aarteil S."/>
            <person name="Calhoun S."/>
            <person name="Haridas S."/>
            <person name="Kuo A."/>
            <person name="Mondo S."/>
            <person name="Pangilinan J."/>
            <person name="Riley R."/>
            <person name="Labutti K."/>
            <person name="Andreopoulos B."/>
            <person name="Lipzen A."/>
            <person name="Chen C."/>
            <person name="Yanf M."/>
            <person name="Daum C."/>
            <person name="Ng V."/>
            <person name="Clum A."/>
            <person name="Steindorff A."/>
            <person name="Ohm R."/>
            <person name="Martin F."/>
            <person name="Silar P."/>
            <person name="Natvig D."/>
            <person name="Lalanne C."/>
            <person name="Gautier V."/>
            <person name="Ament-Velasquez S.L."/>
            <person name="Kruys A."/>
            <person name="Hutchinson M.I."/>
            <person name="Powell A.J."/>
            <person name="Barry K."/>
            <person name="Miller A.N."/>
            <person name="Grigoriev I.V."/>
            <person name="Debuchy R."/>
            <person name="Gladieux P."/>
            <person name="Thoren M.H."/>
            <person name="Johannesson H."/>
        </authorList>
    </citation>
    <scope>NUCLEOTIDE SEQUENCE</scope>
    <source>
        <strain evidence="5">PSN4</strain>
    </source>
</reference>
<organism evidence="5 6">
    <name type="scientific">Echria macrotheca</name>
    <dbReference type="NCBI Taxonomy" id="438768"/>
    <lineage>
        <taxon>Eukaryota</taxon>
        <taxon>Fungi</taxon>
        <taxon>Dikarya</taxon>
        <taxon>Ascomycota</taxon>
        <taxon>Pezizomycotina</taxon>
        <taxon>Sordariomycetes</taxon>
        <taxon>Sordariomycetidae</taxon>
        <taxon>Sordariales</taxon>
        <taxon>Schizotheciaceae</taxon>
        <taxon>Echria</taxon>
    </lineage>
</organism>
<dbReference type="Proteomes" id="UP001239445">
    <property type="component" value="Unassembled WGS sequence"/>
</dbReference>
<evidence type="ECO:0000256" key="3">
    <source>
        <dbReference type="SAM" id="MobiDB-lite"/>
    </source>
</evidence>
<feature type="region of interest" description="Disordered" evidence="3">
    <location>
        <begin position="178"/>
        <end position="297"/>
    </location>
</feature>
<feature type="compositionally biased region" description="Basic and acidic residues" evidence="3">
    <location>
        <begin position="258"/>
        <end position="275"/>
    </location>
</feature>
<feature type="compositionally biased region" description="Low complexity" evidence="3">
    <location>
        <begin position="348"/>
        <end position="376"/>
    </location>
</feature>
<feature type="compositionally biased region" description="Basic and acidic residues" evidence="3">
    <location>
        <begin position="217"/>
        <end position="228"/>
    </location>
</feature>
<dbReference type="GO" id="GO:0005524">
    <property type="term" value="F:ATP binding"/>
    <property type="evidence" value="ECO:0007669"/>
    <property type="project" value="UniProtKB-KW"/>
</dbReference>
<dbReference type="PANTHER" id="PTHR24346:SF30">
    <property type="entry name" value="MATERNAL EMBRYONIC LEUCINE ZIPPER KINASE"/>
    <property type="match status" value="1"/>
</dbReference>
<feature type="region of interest" description="Disordered" evidence="3">
    <location>
        <begin position="1"/>
        <end position="28"/>
    </location>
</feature>
<evidence type="ECO:0000259" key="4">
    <source>
        <dbReference type="PROSITE" id="PS50011"/>
    </source>
</evidence>
<feature type="compositionally biased region" description="Polar residues" evidence="3">
    <location>
        <begin position="124"/>
        <end position="166"/>
    </location>
</feature>
<dbReference type="EMBL" id="MU839827">
    <property type="protein sequence ID" value="KAK1760656.1"/>
    <property type="molecule type" value="Genomic_DNA"/>
</dbReference>
<accession>A0AAJ0BRF2</accession>
<dbReference type="GO" id="GO:0035556">
    <property type="term" value="P:intracellular signal transduction"/>
    <property type="evidence" value="ECO:0007669"/>
    <property type="project" value="TreeGrafter"/>
</dbReference>
<feature type="domain" description="Protein kinase" evidence="4">
    <location>
        <begin position="393"/>
        <end position="718"/>
    </location>
</feature>
<dbReference type="Pfam" id="PF00069">
    <property type="entry name" value="Pkinase"/>
    <property type="match status" value="1"/>
</dbReference>
<evidence type="ECO:0000256" key="2">
    <source>
        <dbReference type="ARBA" id="ARBA00022840"/>
    </source>
</evidence>
<proteinExistence type="predicted"/>
<name>A0AAJ0BRF2_9PEZI</name>
<feature type="compositionally biased region" description="Polar residues" evidence="3">
    <location>
        <begin position="1"/>
        <end position="27"/>
    </location>
</feature>
<dbReference type="SMART" id="SM00220">
    <property type="entry name" value="S_TKc"/>
    <property type="match status" value="1"/>
</dbReference>
<sequence length="740" mass="80982">MSSRTAQSPYNCSSTNFDRSPQHQNAGNAPILDAAAVMAAAELINKQNVQANATLEPPVTIAPDSQVSTASSTAASTPRLADNNIQFRSQTIAPSPPAPRSAPSSTWTAPPPARSSPDRLHPTNPISSTESQSGLFTPSKPSNRPSLTLQHKTSASSLKPISRTPSLKTYSVFGTASATSSAYPSPVISAMGDVTPLPSPLLSSDSPGPWKRLGRRSSRDGSVHHASDGTHSSPEVPMNSTPTKRKAYPGLSVGTHSEASDSGRRAQDQDRERHQQHAASHTRNRSISEYTPDPMLMPKRMVTVSGSHVKNELEKIETAFESHMRREPHLSEARGITPIEKPPPTPPLSESSSSVHESSGASNSGSSIRSSSKSSPCEYFEAYGRHDRKRRRWRSIKLLGQGTFSRVMLATSQVSSASDDEEYSSAAATSGLQTPEPTIQYDRKTLVAVKVCEHGPRGGASEDRIEMSLKRELEIMQSIRHPSLVHLKAWNIEPTRAILVLSYCPGGDLFDLATRHAELVTPGLLRRMFSELVGAVSYLHEQRIVHRDIKLENVLVNLPASELCSTTTNWTSYPYSIITLTDLGLSRRIADGELLTTRCGSDDYAAPEVIMGSRYDGRATDAWSLGVLLYTLLELRLPFDPLPHEAKMRTKTPHRIARVEWRWYEYGVREGEGEGDHEADPQKFDAKGLRGAMEVVEGLLRRARTRLPLTQVAEMEWVAGGITVEGGIRFREEEEGEEVL</sequence>
<keyword evidence="5" id="KW-0418">Kinase</keyword>
<keyword evidence="5" id="KW-0808">Transferase</keyword>
<feature type="compositionally biased region" description="Polar residues" evidence="3">
    <location>
        <begin position="229"/>
        <end position="242"/>
    </location>
</feature>
<keyword evidence="6" id="KW-1185">Reference proteome</keyword>
<protein>
    <submittedName>
        <fullName evidence="5">Kinase-like domain-containing protein</fullName>
    </submittedName>
</protein>
<dbReference type="PANTHER" id="PTHR24346">
    <property type="entry name" value="MAP/MICROTUBULE AFFINITY-REGULATING KINASE"/>
    <property type="match status" value="1"/>
</dbReference>
<dbReference type="Gene3D" id="1.10.510.10">
    <property type="entry name" value="Transferase(Phosphotransferase) domain 1"/>
    <property type="match status" value="1"/>
</dbReference>
<dbReference type="GO" id="GO:0005737">
    <property type="term" value="C:cytoplasm"/>
    <property type="evidence" value="ECO:0007669"/>
    <property type="project" value="TreeGrafter"/>
</dbReference>
<feature type="region of interest" description="Disordered" evidence="3">
    <location>
        <begin position="319"/>
        <end position="376"/>
    </location>
</feature>
<dbReference type="GO" id="GO:0004674">
    <property type="term" value="F:protein serine/threonine kinase activity"/>
    <property type="evidence" value="ECO:0007669"/>
    <property type="project" value="TreeGrafter"/>
</dbReference>
<feature type="compositionally biased region" description="Low complexity" evidence="3">
    <location>
        <begin position="68"/>
        <end position="77"/>
    </location>
</feature>